<dbReference type="PROSITE" id="PS50885">
    <property type="entry name" value="HAMP"/>
    <property type="match status" value="1"/>
</dbReference>
<feature type="domain" description="Histidine kinase" evidence="12">
    <location>
        <begin position="283"/>
        <end position="489"/>
    </location>
</feature>
<dbReference type="InterPro" id="IPR004358">
    <property type="entry name" value="Sig_transdc_His_kin-like_C"/>
</dbReference>
<dbReference type="SUPFAM" id="SSF47384">
    <property type="entry name" value="Homodimeric domain of signal transducing histidine kinase"/>
    <property type="match status" value="1"/>
</dbReference>
<evidence type="ECO:0000256" key="1">
    <source>
        <dbReference type="ARBA" id="ARBA00000085"/>
    </source>
</evidence>
<dbReference type="PANTHER" id="PTHR44936">
    <property type="entry name" value="SENSOR PROTEIN CREC"/>
    <property type="match status" value="1"/>
</dbReference>
<dbReference type="InterPro" id="IPR003594">
    <property type="entry name" value="HATPase_dom"/>
</dbReference>
<keyword evidence="4" id="KW-1003">Cell membrane</keyword>
<dbReference type="RefSeq" id="WP_200267147.1">
    <property type="nucleotide sequence ID" value="NZ_JAENIJ010000002.1"/>
</dbReference>
<dbReference type="InterPro" id="IPR003660">
    <property type="entry name" value="HAMP_dom"/>
</dbReference>
<keyword evidence="9" id="KW-0067">ATP-binding</keyword>
<dbReference type="Pfam" id="PF00512">
    <property type="entry name" value="HisKA"/>
    <property type="match status" value="1"/>
</dbReference>
<evidence type="ECO:0000259" key="13">
    <source>
        <dbReference type="PROSITE" id="PS50885"/>
    </source>
</evidence>
<organism evidence="14 15">
    <name type="scientific">Luteolibacter pohnpeiensis</name>
    <dbReference type="NCBI Taxonomy" id="454153"/>
    <lineage>
        <taxon>Bacteria</taxon>
        <taxon>Pseudomonadati</taxon>
        <taxon>Verrucomicrobiota</taxon>
        <taxon>Verrucomicrobiia</taxon>
        <taxon>Verrucomicrobiales</taxon>
        <taxon>Verrucomicrobiaceae</taxon>
        <taxon>Luteolibacter</taxon>
    </lineage>
</organism>
<dbReference type="GO" id="GO:0005524">
    <property type="term" value="F:ATP binding"/>
    <property type="evidence" value="ECO:0007669"/>
    <property type="project" value="UniProtKB-KW"/>
</dbReference>
<sequence length="489" mass="54153">MNRKPKFPMLAKVAAFLVLHLVVLTAVFFIFITWQLRLGLDSILSASANERLRLLGNELSADLSASSENEWEQIIQDHVSSYGLVGYLRREPEFRPGLRDSEIPGEIIARLKQELPPHPRGRRESPLVPRQDRPGPELAQERRPIAETKVHFLIKDREQGAYWACISIPIDIPTPEGPQSTAFLFLKSDSATANGLFFDYRPWLFGGLAVLALSIALWTPFVLGITRYASRISKATASIADGNFDTRIGAKRNDELGLAGDSIEEMSARLGHFINGQRRFLGDVAHELCTPLARVRTGMGILENGLDEHHRERLASIEEDAEELSTLVSELLAFTKATSSTVHLQEVELEPIISQLTTRELSGHELSIELHNAPPVRADQRLLVRAILNILRNCHRHGGETCEVHIRARSVGDFVTLTIEDNGPGVPAEEHSRLFEPFYRPDRSRNRETGGTGLGMAIVESSIRACGGKVSAAKSSLGGLMVKIELPKA</sequence>
<dbReference type="SMART" id="SM00387">
    <property type="entry name" value="HATPase_c"/>
    <property type="match status" value="1"/>
</dbReference>
<dbReference type="SUPFAM" id="SSF158472">
    <property type="entry name" value="HAMP domain-like"/>
    <property type="match status" value="1"/>
</dbReference>
<dbReference type="Proteomes" id="UP000603141">
    <property type="component" value="Unassembled WGS sequence"/>
</dbReference>
<reference evidence="14" key="1">
    <citation type="submission" date="2021-01" db="EMBL/GenBank/DDBJ databases">
        <title>Modified the classification status of verrucomicrobia.</title>
        <authorList>
            <person name="Feng X."/>
        </authorList>
    </citation>
    <scope>NUCLEOTIDE SEQUENCE</scope>
    <source>
        <strain evidence="14">KCTC 22041</strain>
    </source>
</reference>
<evidence type="ECO:0000256" key="5">
    <source>
        <dbReference type="ARBA" id="ARBA00022553"/>
    </source>
</evidence>
<keyword evidence="11" id="KW-1133">Transmembrane helix</keyword>
<comment type="subcellular location">
    <subcellularLocation>
        <location evidence="2">Cell membrane</location>
        <topology evidence="2">Multi-pass membrane protein</topology>
    </subcellularLocation>
</comment>
<evidence type="ECO:0000256" key="8">
    <source>
        <dbReference type="ARBA" id="ARBA00022777"/>
    </source>
</evidence>
<proteinExistence type="predicted"/>
<dbReference type="Pfam" id="PF00672">
    <property type="entry name" value="HAMP"/>
    <property type="match status" value="1"/>
</dbReference>
<dbReference type="SMART" id="SM00388">
    <property type="entry name" value="HisKA"/>
    <property type="match status" value="1"/>
</dbReference>
<keyword evidence="6" id="KW-0808">Transferase</keyword>
<evidence type="ECO:0000256" key="10">
    <source>
        <dbReference type="SAM" id="MobiDB-lite"/>
    </source>
</evidence>
<dbReference type="Gene3D" id="1.10.8.500">
    <property type="entry name" value="HAMP domain in histidine kinase"/>
    <property type="match status" value="1"/>
</dbReference>
<dbReference type="Gene3D" id="3.30.565.10">
    <property type="entry name" value="Histidine kinase-like ATPase, C-terminal domain"/>
    <property type="match status" value="1"/>
</dbReference>
<evidence type="ECO:0000256" key="4">
    <source>
        <dbReference type="ARBA" id="ARBA00022475"/>
    </source>
</evidence>
<dbReference type="InterPro" id="IPR036097">
    <property type="entry name" value="HisK_dim/P_sf"/>
</dbReference>
<comment type="catalytic activity">
    <reaction evidence="1">
        <text>ATP + protein L-histidine = ADP + protein N-phospho-L-histidine.</text>
        <dbReference type="EC" id="2.7.13.3"/>
    </reaction>
</comment>
<dbReference type="SMART" id="SM00304">
    <property type="entry name" value="HAMP"/>
    <property type="match status" value="1"/>
</dbReference>
<evidence type="ECO:0000256" key="7">
    <source>
        <dbReference type="ARBA" id="ARBA00022741"/>
    </source>
</evidence>
<evidence type="ECO:0000259" key="12">
    <source>
        <dbReference type="PROSITE" id="PS50109"/>
    </source>
</evidence>
<comment type="caution">
    <text evidence="14">The sequence shown here is derived from an EMBL/GenBank/DDBJ whole genome shotgun (WGS) entry which is preliminary data.</text>
</comment>
<feature type="region of interest" description="Disordered" evidence="10">
    <location>
        <begin position="114"/>
        <end position="141"/>
    </location>
</feature>
<keyword evidence="7" id="KW-0547">Nucleotide-binding</keyword>
<dbReference type="GO" id="GO:0000155">
    <property type="term" value="F:phosphorelay sensor kinase activity"/>
    <property type="evidence" value="ECO:0007669"/>
    <property type="project" value="InterPro"/>
</dbReference>
<dbReference type="InterPro" id="IPR036890">
    <property type="entry name" value="HATPase_C_sf"/>
</dbReference>
<evidence type="ECO:0000256" key="9">
    <source>
        <dbReference type="ARBA" id="ARBA00022840"/>
    </source>
</evidence>
<dbReference type="InterPro" id="IPR050980">
    <property type="entry name" value="2C_sensor_his_kinase"/>
</dbReference>
<evidence type="ECO:0000256" key="11">
    <source>
        <dbReference type="SAM" id="Phobius"/>
    </source>
</evidence>
<keyword evidence="11" id="KW-0472">Membrane</keyword>
<dbReference type="PRINTS" id="PR00344">
    <property type="entry name" value="BCTRLSENSOR"/>
</dbReference>
<dbReference type="EC" id="2.7.13.3" evidence="3"/>
<protein>
    <recommendedName>
        <fullName evidence="3">histidine kinase</fullName>
        <ecNumber evidence="3">2.7.13.3</ecNumber>
    </recommendedName>
</protein>
<feature type="transmembrane region" description="Helical" evidence="11">
    <location>
        <begin position="12"/>
        <end position="34"/>
    </location>
</feature>
<dbReference type="PROSITE" id="PS50109">
    <property type="entry name" value="HIS_KIN"/>
    <property type="match status" value="1"/>
</dbReference>
<dbReference type="Pfam" id="PF02518">
    <property type="entry name" value="HATPase_c"/>
    <property type="match status" value="1"/>
</dbReference>
<feature type="domain" description="HAMP" evidence="13">
    <location>
        <begin position="223"/>
        <end position="275"/>
    </location>
</feature>
<dbReference type="AlphaFoldDB" id="A0A934S4W4"/>
<evidence type="ECO:0000313" key="15">
    <source>
        <dbReference type="Proteomes" id="UP000603141"/>
    </source>
</evidence>
<evidence type="ECO:0000313" key="14">
    <source>
        <dbReference type="EMBL" id="MBK1881204.1"/>
    </source>
</evidence>
<keyword evidence="15" id="KW-1185">Reference proteome</keyword>
<dbReference type="GO" id="GO:0005886">
    <property type="term" value="C:plasma membrane"/>
    <property type="evidence" value="ECO:0007669"/>
    <property type="project" value="UniProtKB-SubCell"/>
</dbReference>
<dbReference type="PANTHER" id="PTHR44936:SF10">
    <property type="entry name" value="SENSOR PROTEIN RSTB"/>
    <property type="match status" value="1"/>
</dbReference>
<dbReference type="InterPro" id="IPR003661">
    <property type="entry name" value="HisK_dim/P_dom"/>
</dbReference>
<evidence type="ECO:0000256" key="6">
    <source>
        <dbReference type="ARBA" id="ARBA00022679"/>
    </source>
</evidence>
<name>A0A934S4W4_9BACT</name>
<accession>A0A934S4W4</accession>
<gene>
    <name evidence="14" type="ORF">JIN85_02190</name>
</gene>
<evidence type="ECO:0000256" key="3">
    <source>
        <dbReference type="ARBA" id="ARBA00012438"/>
    </source>
</evidence>
<feature type="transmembrane region" description="Helical" evidence="11">
    <location>
        <begin position="203"/>
        <end position="225"/>
    </location>
</feature>
<dbReference type="Gene3D" id="1.10.287.130">
    <property type="match status" value="1"/>
</dbReference>
<dbReference type="CDD" id="cd06225">
    <property type="entry name" value="HAMP"/>
    <property type="match status" value="1"/>
</dbReference>
<dbReference type="SUPFAM" id="SSF55874">
    <property type="entry name" value="ATPase domain of HSP90 chaperone/DNA topoisomerase II/histidine kinase"/>
    <property type="match status" value="1"/>
</dbReference>
<dbReference type="InterPro" id="IPR005467">
    <property type="entry name" value="His_kinase_dom"/>
</dbReference>
<evidence type="ECO:0000256" key="2">
    <source>
        <dbReference type="ARBA" id="ARBA00004651"/>
    </source>
</evidence>
<keyword evidence="5" id="KW-0597">Phosphoprotein</keyword>
<dbReference type="EMBL" id="JAENIJ010000002">
    <property type="protein sequence ID" value="MBK1881204.1"/>
    <property type="molecule type" value="Genomic_DNA"/>
</dbReference>
<keyword evidence="11" id="KW-0812">Transmembrane</keyword>
<keyword evidence="8 14" id="KW-0418">Kinase</keyword>
<dbReference type="CDD" id="cd00082">
    <property type="entry name" value="HisKA"/>
    <property type="match status" value="1"/>
</dbReference>